<evidence type="ECO:0000313" key="6">
    <source>
        <dbReference type="EMBL" id="NGY06741.1"/>
    </source>
</evidence>
<dbReference type="InterPro" id="IPR036477">
    <property type="entry name" value="Formyl_transf_N_sf"/>
</dbReference>
<comment type="catalytic activity">
    <reaction evidence="3">
        <text>(6R)-10-formyltetrahydrofolate + H2O = (6S)-5,6,7,8-tetrahydrofolate + formate + H(+)</text>
        <dbReference type="Rhea" id="RHEA:19833"/>
        <dbReference type="ChEBI" id="CHEBI:15377"/>
        <dbReference type="ChEBI" id="CHEBI:15378"/>
        <dbReference type="ChEBI" id="CHEBI:15740"/>
        <dbReference type="ChEBI" id="CHEBI:57453"/>
        <dbReference type="ChEBI" id="CHEBI:195366"/>
        <dbReference type="EC" id="3.5.1.10"/>
    </reaction>
</comment>
<dbReference type="AlphaFoldDB" id="A0A6M2BX28"/>
<comment type="similarity">
    <text evidence="3">Belongs to the PurU family.</text>
</comment>
<dbReference type="Proteomes" id="UP000472676">
    <property type="component" value="Unassembled WGS sequence"/>
</dbReference>
<dbReference type="InterPro" id="IPR041729">
    <property type="entry name" value="Formyl-FH4-Hydrolase_C"/>
</dbReference>
<dbReference type="PROSITE" id="PS51671">
    <property type="entry name" value="ACT"/>
    <property type="match status" value="1"/>
</dbReference>
<dbReference type="PIRSF" id="PIRSF036480">
    <property type="entry name" value="FormyFH4_hydr"/>
    <property type="match status" value="1"/>
</dbReference>
<dbReference type="InterPro" id="IPR002912">
    <property type="entry name" value="ACT_dom"/>
</dbReference>
<keyword evidence="1 3" id="KW-0554">One-carbon metabolism</keyword>
<dbReference type="Gene3D" id="3.40.50.170">
    <property type="entry name" value="Formyl transferase, N-terminal domain"/>
    <property type="match status" value="1"/>
</dbReference>
<keyword evidence="7" id="KW-1185">Reference proteome</keyword>
<reference evidence="6 7" key="1">
    <citation type="journal article" date="2014" name="Int. J. Syst. Evol. Microbiol.">
        <title>Solimonas terrae sp. nov., isolated from soil.</title>
        <authorList>
            <person name="Kim S.J."/>
            <person name="Moon J.Y."/>
            <person name="Weon H.Y."/>
            <person name="Ahn J.H."/>
            <person name="Chen W.M."/>
            <person name="Kwon S.W."/>
        </authorList>
    </citation>
    <scope>NUCLEOTIDE SEQUENCE [LARGE SCALE GENOMIC DNA]</scope>
    <source>
        <strain evidence="6 7">KIS83-12</strain>
    </source>
</reference>
<dbReference type="HAMAP" id="MF_01927">
    <property type="entry name" value="PurU"/>
    <property type="match status" value="1"/>
</dbReference>
<feature type="active site" evidence="3">
    <location>
        <position position="233"/>
    </location>
</feature>
<dbReference type="Pfam" id="PF00551">
    <property type="entry name" value="Formyl_trans_N"/>
    <property type="match status" value="1"/>
</dbReference>
<keyword evidence="2 3" id="KW-0378">Hydrolase</keyword>
<dbReference type="RefSeq" id="WP_166260916.1">
    <property type="nucleotide sequence ID" value="NZ_JAAMOW010000010.1"/>
</dbReference>
<dbReference type="EMBL" id="JAAMOW010000010">
    <property type="protein sequence ID" value="NGY06741.1"/>
    <property type="molecule type" value="Genomic_DNA"/>
</dbReference>
<name>A0A6M2BX28_9GAMM</name>
<comment type="function">
    <text evidence="3">Catalyzes the hydrolysis of 10-formyltetrahydrofolate (formyl-FH4) to formate and tetrahydrofolate (FH4).</text>
</comment>
<evidence type="ECO:0000256" key="1">
    <source>
        <dbReference type="ARBA" id="ARBA00022563"/>
    </source>
</evidence>
<proteinExistence type="inferred from homology"/>
<dbReference type="UniPathway" id="UPA00074">
    <property type="reaction ID" value="UER00170"/>
</dbReference>
<dbReference type="PANTHER" id="PTHR42706">
    <property type="entry name" value="FORMYLTETRAHYDROFOLATE DEFORMYLASE"/>
    <property type="match status" value="1"/>
</dbReference>
<dbReference type="NCBIfam" id="NF004684">
    <property type="entry name" value="PRK06027.1"/>
    <property type="match status" value="1"/>
</dbReference>
<evidence type="ECO:0000256" key="2">
    <source>
        <dbReference type="ARBA" id="ARBA00022801"/>
    </source>
</evidence>
<keyword evidence="3" id="KW-0658">Purine biosynthesis</keyword>
<comment type="caution">
    <text evidence="6">The sequence shown here is derived from an EMBL/GenBank/DDBJ whole genome shotgun (WGS) entry which is preliminary data.</text>
</comment>
<evidence type="ECO:0000259" key="5">
    <source>
        <dbReference type="PROSITE" id="PS51671"/>
    </source>
</evidence>
<dbReference type="InterPro" id="IPR044074">
    <property type="entry name" value="PurU_ACT"/>
</dbReference>
<gene>
    <name evidence="3 6" type="primary">purU</name>
    <name evidence="6" type="ORF">G7Y85_18355</name>
</gene>
<dbReference type="PANTHER" id="PTHR42706:SF1">
    <property type="entry name" value="FORMYLTETRAHYDROFOLATE DEFORMYLASE 2, MITOCHONDRIAL"/>
    <property type="match status" value="1"/>
</dbReference>
<dbReference type="GO" id="GO:0008864">
    <property type="term" value="F:formyltetrahydrofolate deformylase activity"/>
    <property type="evidence" value="ECO:0007669"/>
    <property type="project" value="UniProtKB-UniRule"/>
</dbReference>
<dbReference type="EC" id="3.5.1.10" evidence="3 4"/>
<dbReference type="SUPFAM" id="SSF55021">
    <property type="entry name" value="ACT-like"/>
    <property type="match status" value="1"/>
</dbReference>
<dbReference type="Pfam" id="PF01842">
    <property type="entry name" value="ACT"/>
    <property type="match status" value="1"/>
</dbReference>
<protein>
    <recommendedName>
        <fullName evidence="3 4">Formyltetrahydrofolate deformylase</fullName>
        <ecNumber evidence="3 4">3.5.1.10</ecNumber>
    </recommendedName>
    <alternativeName>
        <fullName evidence="3">Formyl-FH(4) hydrolase</fullName>
    </alternativeName>
</protein>
<accession>A0A6M2BX28</accession>
<dbReference type="CDD" id="cd08648">
    <property type="entry name" value="FMT_core_Formyl-FH4-Hydrolase_C"/>
    <property type="match status" value="1"/>
</dbReference>
<evidence type="ECO:0000256" key="4">
    <source>
        <dbReference type="NCBIfam" id="TIGR00655"/>
    </source>
</evidence>
<dbReference type="GO" id="GO:0006189">
    <property type="term" value="P:'de novo' IMP biosynthetic process"/>
    <property type="evidence" value="ECO:0007669"/>
    <property type="project" value="UniProtKB-UniRule"/>
</dbReference>
<feature type="domain" description="ACT" evidence="5">
    <location>
        <begin position="10"/>
        <end position="83"/>
    </location>
</feature>
<evidence type="ECO:0000256" key="3">
    <source>
        <dbReference type="HAMAP-Rule" id="MF_01927"/>
    </source>
</evidence>
<comment type="pathway">
    <text evidence="3">Purine metabolism; IMP biosynthesis via de novo pathway; formate from 10-formyl-5,6,7,8-tetrahydrofolate: step 1/1.</text>
</comment>
<dbReference type="SUPFAM" id="SSF53328">
    <property type="entry name" value="Formyltransferase"/>
    <property type="match status" value="1"/>
</dbReference>
<sequence>MTTEPDTTARLLITCPDQPGIVAAVTTFLFQHGVNITELDQHSTDPEGGRFFLRLEFQTPHLDVPRAVLETAFREAVASRFTMDWRISYAADKPRMAVLVSKHDHALLELLWRWQRGELRVDIPVVISNHADLRESVERFGVRFEHVAIDAATHADAEARMRALLADRTDFIVLARYMRILSADFVAHYPHRIINIHHSFLPAFVGADPYQQAYTRGVKLIGATAHYVTSDLDQGPIIDQDTGRVSHRHEVPDLRRLGRDLERQVLARAVRWHVEDRVIVDGNKTIVFA</sequence>
<dbReference type="NCBIfam" id="TIGR00655">
    <property type="entry name" value="PurU"/>
    <property type="match status" value="1"/>
</dbReference>
<dbReference type="InterPro" id="IPR002376">
    <property type="entry name" value="Formyl_transf_N"/>
</dbReference>
<dbReference type="InterPro" id="IPR004810">
    <property type="entry name" value="PurU"/>
</dbReference>
<dbReference type="InterPro" id="IPR045865">
    <property type="entry name" value="ACT-like_dom_sf"/>
</dbReference>
<organism evidence="6 7">
    <name type="scientific">Solimonas terrae</name>
    <dbReference type="NCBI Taxonomy" id="1396819"/>
    <lineage>
        <taxon>Bacteria</taxon>
        <taxon>Pseudomonadati</taxon>
        <taxon>Pseudomonadota</taxon>
        <taxon>Gammaproteobacteria</taxon>
        <taxon>Nevskiales</taxon>
        <taxon>Nevskiaceae</taxon>
        <taxon>Solimonas</taxon>
    </lineage>
</organism>
<dbReference type="PRINTS" id="PR01575">
    <property type="entry name" value="FFH4HYDRLASE"/>
</dbReference>
<dbReference type="Gene3D" id="3.30.70.260">
    <property type="match status" value="1"/>
</dbReference>
<dbReference type="CDD" id="cd04875">
    <property type="entry name" value="ACT_F4HF-DF"/>
    <property type="match status" value="1"/>
</dbReference>
<evidence type="ECO:0000313" key="7">
    <source>
        <dbReference type="Proteomes" id="UP000472676"/>
    </source>
</evidence>
<dbReference type="GO" id="GO:0006730">
    <property type="term" value="P:one-carbon metabolic process"/>
    <property type="evidence" value="ECO:0007669"/>
    <property type="project" value="UniProtKB-KW"/>
</dbReference>